<protein>
    <submittedName>
        <fullName evidence="1">Uncharacterized protein</fullName>
    </submittedName>
</protein>
<dbReference type="RefSeq" id="XP_016613346.1">
    <property type="nucleotide sequence ID" value="XM_016770437.1"/>
</dbReference>
<dbReference type="AlphaFoldDB" id="A0A0D2FIZ7"/>
<dbReference type="Proteomes" id="UP000053789">
    <property type="component" value="Unassembled WGS sequence"/>
</dbReference>
<dbReference type="EMBL" id="KN847013">
    <property type="protein sequence ID" value="KIW86677.1"/>
    <property type="molecule type" value="Genomic_DNA"/>
</dbReference>
<reference evidence="1" key="1">
    <citation type="submission" date="2015-01" db="EMBL/GenBank/DDBJ databases">
        <title>The Genome Sequence of Cladophialophora bantiana CBS 173.52.</title>
        <authorList>
            <consortium name="The Broad Institute Genomics Platform"/>
            <person name="Cuomo C."/>
            <person name="de Hoog S."/>
            <person name="Gorbushina A."/>
            <person name="Stielow B."/>
            <person name="Teixiera M."/>
            <person name="Abouelleil A."/>
            <person name="Chapman S.B."/>
            <person name="Priest M."/>
            <person name="Young S.K."/>
            <person name="Wortman J."/>
            <person name="Nusbaum C."/>
            <person name="Birren B."/>
        </authorList>
    </citation>
    <scope>NUCLEOTIDE SEQUENCE [LARGE SCALE GENOMIC DNA]</scope>
    <source>
        <strain evidence="1">CBS 173.52</strain>
    </source>
</reference>
<dbReference type="GeneID" id="27705660"/>
<evidence type="ECO:0000313" key="1">
    <source>
        <dbReference type="EMBL" id="KIW86677.1"/>
    </source>
</evidence>
<accession>A0A0D2FIZ7</accession>
<organism evidence="1 2">
    <name type="scientific">Cladophialophora bantiana (strain ATCC 10958 / CBS 173.52 / CDC B-1940 / NIH 8579)</name>
    <name type="common">Xylohypha bantiana</name>
    <dbReference type="NCBI Taxonomy" id="1442370"/>
    <lineage>
        <taxon>Eukaryota</taxon>
        <taxon>Fungi</taxon>
        <taxon>Dikarya</taxon>
        <taxon>Ascomycota</taxon>
        <taxon>Pezizomycotina</taxon>
        <taxon>Eurotiomycetes</taxon>
        <taxon>Chaetothyriomycetidae</taxon>
        <taxon>Chaetothyriales</taxon>
        <taxon>Herpotrichiellaceae</taxon>
        <taxon>Cladophialophora</taxon>
    </lineage>
</organism>
<evidence type="ECO:0000313" key="2">
    <source>
        <dbReference type="Proteomes" id="UP000053789"/>
    </source>
</evidence>
<sequence length="150" mass="16278">MEDSHLEQQRGSTFDFTASLEGYWPNSLSLPATPSGSSSYFIQTPIQPVPVVQAYQAHTNTLQIPFSAYIVPAATVQYVGSSVIHPNVIHCRLCGQVVSGTATLTSEPSPAPVLSNTNHNQLKTFDDKQRAWNNISSSSHLDTLFSGSQQ</sequence>
<name>A0A0D2FIZ7_CLAB1</name>
<dbReference type="HOGENOM" id="CLU_1740312_0_0_1"/>
<dbReference type="VEuPathDB" id="FungiDB:Z519_12732"/>
<keyword evidence="2" id="KW-1185">Reference proteome</keyword>
<gene>
    <name evidence="1" type="ORF">Z519_12732</name>
</gene>
<proteinExistence type="predicted"/>